<dbReference type="AlphaFoldDB" id="A0A1M6PBM3"/>
<sequence>MAAQRLSRISVGLLCVLFLVIACASIREGRRQPSRAAEQRFVSPVLTVGPRLGPDAETVGLVQLYRGEDERQWPILQMGGRERLTLRFDLLAERGRPLSVYFYHADHTWRRDLTPVEYLEAFARDDLLDYTPSEHTAIPYQHYVYRFPNDNIRFRLSGNYILRVTEQGQEEAVLFERAFFVVEERIRVEVHLERFPGSQLFPEVRPLARFRPPAEISGAVFDYVVCFARNGAFEAMRCSRRVLLDEQPMLLFLLEEPFPPEPADYFLDLSVLQPGGPRERVNRAGSPPEVWLAPDYVRFGGSDTDPLLAGQSVVAAVVQDAPGDPHRTAEYVRVHFRLIPERRWQQSLWLTGSFTGWTRRPTYRLRWNPERRRYEGAALVKQGWHTYRYVLNGAQPVRANAAALPREDNIYTAFVYYRDAGSGSDRLLGIGSQTDR</sequence>
<keyword evidence="3" id="KW-1185">Reference proteome</keyword>
<evidence type="ECO:0000313" key="3">
    <source>
        <dbReference type="Proteomes" id="UP000185812"/>
    </source>
</evidence>
<dbReference type="RefSeq" id="WP_245771865.1">
    <property type="nucleotide sequence ID" value="NZ_FRAU01000001.1"/>
</dbReference>
<dbReference type="EMBL" id="FRAU01000001">
    <property type="protein sequence ID" value="SHK05324.1"/>
    <property type="molecule type" value="Genomic_DNA"/>
</dbReference>
<dbReference type="PROSITE" id="PS51257">
    <property type="entry name" value="PROKAR_LIPOPROTEIN"/>
    <property type="match status" value="1"/>
</dbReference>
<organism evidence="2 3">
    <name type="scientific">Rhodothermus profundi</name>
    <dbReference type="NCBI Taxonomy" id="633813"/>
    <lineage>
        <taxon>Bacteria</taxon>
        <taxon>Pseudomonadati</taxon>
        <taxon>Rhodothermota</taxon>
        <taxon>Rhodothermia</taxon>
        <taxon>Rhodothermales</taxon>
        <taxon>Rhodothermaceae</taxon>
        <taxon>Rhodothermus</taxon>
    </lineage>
</organism>
<dbReference type="Pfam" id="PF17116">
    <property type="entry name" value="T9SS_plug_1st"/>
    <property type="match status" value="1"/>
</dbReference>
<evidence type="ECO:0000313" key="2">
    <source>
        <dbReference type="EMBL" id="SHK05324.1"/>
    </source>
</evidence>
<reference evidence="3" key="1">
    <citation type="submission" date="2016-11" db="EMBL/GenBank/DDBJ databases">
        <authorList>
            <person name="Varghese N."/>
            <person name="Submissions S."/>
        </authorList>
    </citation>
    <scope>NUCLEOTIDE SEQUENCE [LARGE SCALE GENOMIC DNA]</scope>
    <source>
        <strain evidence="3">DSM 22212</strain>
    </source>
</reference>
<accession>A0A1M6PBM3</accession>
<dbReference type="Proteomes" id="UP000185812">
    <property type="component" value="Unassembled WGS sequence"/>
</dbReference>
<protein>
    <recommendedName>
        <fullName evidence="1">Type 9 secretion system plug protein N-terminal domain-containing protein</fullName>
    </recommendedName>
</protein>
<proteinExistence type="predicted"/>
<gene>
    <name evidence="2" type="ORF">SAMN04488087_0115</name>
</gene>
<dbReference type="InterPro" id="IPR031345">
    <property type="entry name" value="T9SS_Plug_N"/>
</dbReference>
<dbReference type="SUPFAM" id="SSF81296">
    <property type="entry name" value="E set domains"/>
    <property type="match status" value="1"/>
</dbReference>
<dbReference type="STRING" id="633813.SAMN04488087_0115"/>
<evidence type="ECO:0000259" key="1">
    <source>
        <dbReference type="Pfam" id="PF17116"/>
    </source>
</evidence>
<name>A0A1M6PBM3_9BACT</name>
<dbReference type="InterPro" id="IPR014756">
    <property type="entry name" value="Ig_E-set"/>
</dbReference>
<feature type="domain" description="Type 9 secretion system plug protein N-terminal" evidence="1">
    <location>
        <begin position="62"/>
        <end position="183"/>
    </location>
</feature>